<accession>A0A9X2WHU2</accession>
<dbReference type="EMBL" id="JAOANI010000028">
    <property type="protein sequence ID" value="MCT7360756.1"/>
    <property type="molecule type" value="Genomic_DNA"/>
</dbReference>
<gene>
    <name evidence="2" type="ORF">NYR02_17180</name>
</gene>
<proteinExistence type="predicted"/>
<keyword evidence="1" id="KW-0812">Transmembrane</keyword>
<reference evidence="2" key="1">
    <citation type="journal article" date="2022" name="Front. Microbiol.">
        <title>Genome-based taxonomic rearrangement of Oceanobacter-related bacteria including the description of Thalassolituus hydrocarbonoclasticus sp. nov. and Thalassolituus pacificus sp. nov. and emended description of the genus Thalassolituus.</title>
        <authorList>
            <person name="Dong C."/>
            <person name="Wei L."/>
            <person name="Wang J."/>
            <person name="Lai Q."/>
            <person name="Huang Z."/>
            <person name="Shao Z."/>
        </authorList>
    </citation>
    <scope>NUCLEOTIDE SEQUENCE</scope>
    <source>
        <strain evidence="2">59MF3M-4</strain>
    </source>
</reference>
<dbReference type="RefSeq" id="WP_260977579.1">
    <property type="nucleotide sequence ID" value="NZ_JAOANI010000028.1"/>
</dbReference>
<evidence type="ECO:0000256" key="1">
    <source>
        <dbReference type="SAM" id="Phobius"/>
    </source>
</evidence>
<keyword evidence="1" id="KW-1133">Transmembrane helix</keyword>
<comment type="caution">
    <text evidence="2">The sequence shown here is derived from an EMBL/GenBank/DDBJ whole genome shotgun (WGS) entry which is preliminary data.</text>
</comment>
<protein>
    <submittedName>
        <fullName evidence="2">Uncharacterized protein</fullName>
    </submittedName>
</protein>
<evidence type="ECO:0000313" key="3">
    <source>
        <dbReference type="Proteomes" id="UP001147830"/>
    </source>
</evidence>
<reference evidence="2" key="2">
    <citation type="submission" date="2022-08" db="EMBL/GenBank/DDBJ databases">
        <authorList>
            <person name="Dong C."/>
        </authorList>
    </citation>
    <scope>NUCLEOTIDE SEQUENCE</scope>
    <source>
        <strain evidence="2">59MF3M-4</strain>
    </source>
</reference>
<dbReference type="AlphaFoldDB" id="A0A9X2WHU2"/>
<dbReference type="Proteomes" id="UP001147830">
    <property type="component" value="Unassembled WGS sequence"/>
</dbReference>
<organism evidence="2 3">
    <name type="scientific">Thalassolituus pacificus</name>
    <dbReference type="NCBI Taxonomy" id="2975440"/>
    <lineage>
        <taxon>Bacteria</taxon>
        <taxon>Pseudomonadati</taxon>
        <taxon>Pseudomonadota</taxon>
        <taxon>Gammaproteobacteria</taxon>
        <taxon>Oceanospirillales</taxon>
        <taxon>Oceanospirillaceae</taxon>
        <taxon>Thalassolituus</taxon>
    </lineage>
</organism>
<name>A0A9X2WHU2_9GAMM</name>
<feature type="transmembrane region" description="Helical" evidence="1">
    <location>
        <begin position="106"/>
        <end position="127"/>
    </location>
</feature>
<keyword evidence="3" id="KW-1185">Reference proteome</keyword>
<keyword evidence="1" id="KW-0472">Membrane</keyword>
<evidence type="ECO:0000313" key="2">
    <source>
        <dbReference type="EMBL" id="MCT7360756.1"/>
    </source>
</evidence>
<sequence>MNSFDSALIMLSSALFFSLLLERLLEILKALFDFYEVRAGRQDYWNRAAHRLSEQLDGLRQAGRVQAEVSKAVNDYLRTDYPGLEGVEALSAVALRSLTIKAVSKILAIILGVLLALLLDINLFALIEQLNHQVAILNGDDPASYEGYFSSRYIPAWLGESLTGIAIGLGSGPLHKIIEALEKSRKNRTEKGA</sequence>